<dbReference type="InterPro" id="IPR003959">
    <property type="entry name" value="ATPase_AAA_core"/>
</dbReference>
<dbReference type="AlphaFoldDB" id="A0A7J9SMN5"/>
<dbReference type="Pfam" id="PF21960">
    <property type="entry name" value="RCF1-5-like_lid"/>
    <property type="match status" value="1"/>
</dbReference>
<dbReference type="Gene3D" id="1.10.8.60">
    <property type="match status" value="1"/>
</dbReference>
<evidence type="ECO:0000256" key="5">
    <source>
        <dbReference type="ARBA" id="ARBA00022840"/>
    </source>
</evidence>
<dbReference type="SMART" id="SM00382">
    <property type="entry name" value="AAA"/>
    <property type="match status" value="1"/>
</dbReference>
<protein>
    <recommendedName>
        <fullName evidence="2">Replication factor C small subunit</fullName>
    </recommendedName>
    <alternativeName>
        <fullName evidence="6">Clamp loader small subunit</fullName>
    </alternativeName>
</protein>
<dbReference type="GO" id="GO:0005524">
    <property type="term" value="F:ATP binding"/>
    <property type="evidence" value="ECO:0007669"/>
    <property type="project" value="UniProtKB-KW"/>
</dbReference>
<dbReference type="GO" id="GO:0005663">
    <property type="term" value="C:DNA replication factor C complex"/>
    <property type="evidence" value="ECO:0007669"/>
    <property type="project" value="TreeGrafter"/>
</dbReference>
<accession>A0A7J9SMN5</accession>
<dbReference type="PANTHER" id="PTHR11669:SF20">
    <property type="entry name" value="REPLICATION FACTOR C SUBUNIT 4"/>
    <property type="match status" value="1"/>
</dbReference>
<dbReference type="Proteomes" id="UP000546257">
    <property type="component" value="Unassembled WGS sequence"/>
</dbReference>
<keyword evidence="3" id="KW-0235">DNA replication</keyword>
<comment type="similarity">
    <text evidence="1">Belongs to the activator 1 small subunits family. RfcS subfamily.</text>
</comment>
<gene>
    <name evidence="8" type="ORF">H5V44_13815</name>
</gene>
<evidence type="ECO:0000256" key="2">
    <source>
        <dbReference type="ARBA" id="ARBA00014164"/>
    </source>
</evidence>
<dbReference type="GO" id="GO:0016887">
    <property type="term" value="F:ATP hydrolysis activity"/>
    <property type="evidence" value="ECO:0007669"/>
    <property type="project" value="InterPro"/>
</dbReference>
<dbReference type="InterPro" id="IPR050238">
    <property type="entry name" value="DNA_Rep/Repair_Clamp_Loader"/>
</dbReference>
<name>A0A7J9SMN5_9EURY</name>
<evidence type="ECO:0000313" key="8">
    <source>
        <dbReference type="EMBL" id="MBB6647346.1"/>
    </source>
</evidence>
<keyword evidence="4" id="KW-0547">Nucleotide-binding</keyword>
<dbReference type="InterPro" id="IPR008921">
    <property type="entry name" value="DNA_pol3_clamp-load_cplx_C"/>
</dbReference>
<evidence type="ECO:0000256" key="4">
    <source>
        <dbReference type="ARBA" id="ARBA00022741"/>
    </source>
</evidence>
<dbReference type="InterPro" id="IPR013748">
    <property type="entry name" value="Rep_factorC_C"/>
</dbReference>
<evidence type="ECO:0000256" key="3">
    <source>
        <dbReference type="ARBA" id="ARBA00022705"/>
    </source>
</evidence>
<evidence type="ECO:0000313" key="9">
    <source>
        <dbReference type="Proteomes" id="UP000546257"/>
    </source>
</evidence>
<keyword evidence="5" id="KW-0067">ATP-binding</keyword>
<evidence type="ECO:0000256" key="6">
    <source>
        <dbReference type="ARBA" id="ARBA00031749"/>
    </source>
</evidence>
<feature type="domain" description="AAA+ ATPase" evidence="7">
    <location>
        <begin position="32"/>
        <end position="198"/>
    </location>
</feature>
<dbReference type="GO" id="GO:0003689">
    <property type="term" value="F:DNA clamp loader activity"/>
    <property type="evidence" value="ECO:0007669"/>
    <property type="project" value="TreeGrafter"/>
</dbReference>
<dbReference type="Pfam" id="PF08542">
    <property type="entry name" value="Rep_fac_C"/>
    <property type="match status" value="1"/>
</dbReference>
<dbReference type="SUPFAM" id="SSF48019">
    <property type="entry name" value="post-AAA+ oligomerization domain-like"/>
    <property type="match status" value="1"/>
</dbReference>
<dbReference type="PANTHER" id="PTHR11669">
    <property type="entry name" value="REPLICATION FACTOR C / DNA POLYMERASE III GAMMA-TAU SUBUNIT"/>
    <property type="match status" value="1"/>
</dbReference>
<dbReference type="Pfam" id="PF00004">
    <property type="entry name" value="AAA"/>
    <property type="match status" value="1"/>
</dbReference>
<evidence type="ECO:0000259" key="7">
    <source>
        <dbReference type="SMART" id="SM00382"/>
    </source>
</evidence>
<dbReference type="EMBL" id="JACKXD010000005">
    <property type="protein sequence ID" value="MBB6647346.1"/>
    <property type="molecule type" value="Genomic_DNA"/>
</dbReference>
<keyword evidence="9" id="KW-1185">Reference proteome</keyword>
<dbReference type="Gene3D" id="1.20.272.10">
    <property type="match status" value="1"/>
</dbReference>
<dbReference type="GO" id="GO:0003677">
    <property type="term" value="F:DNA binding"/>
    <property type="evidence" value="ECO:0007669"/>
    <property type="project" value="InterPro"/>
</dbReference>
<dbReference type="GO" id="GO:0006261">
    <property type="term" value="P:DNA-templated DNA replication"/>
    <property type="evidence" value="ECO:0007669"/>
    <property type="project" value="TreeGrafter"/>
</dbReference>
<dbReference type="RefSeq" id="WP_185193722.1">
    <property type="nucleotide sequence ID" value="NZ_JACKXD010000005.1"/>
</dbReference>
<dbReference type="Gene3D" id="3.40.50.300">
    <property type="entry name" value="P-loop containing nucleotide triphosphate hydrolases"/>
    <property type="match status" value="1"/>
</dbReference>
<comment type="caution">
    <text evidence="8">The sequence shown here is derived from an EMBL/GenBank/DDBJ whole genome shotgun (WGS) entry which is preliminary data.</text>
</comment>
<dbReference type="InterPro" id="IPR003593">
    <property type="entry name" value="AAA+_ATPase"/>
</dbReference>
<proteinExistence type="inferred from homology"/>
<dbReference type="GO" id="GO:0006281">
    <property type="term" value="P:DNA repair"/>
    <property type="evidence" value="ECO:0007669"/>
    <property type="project" value="TreeGrafter"/>
</dbReference>
<organism evidence="8 9">
    <name type="scientific">Halobellus ruber</name>
    <dbReference type="NCBI Taxonomy" id="2761102"/>
    <lineage>
        <taxon>Archaea</taxon>
        <taxon>Methanobacteriati</taxon>
        <taxon>Methanobacteriota</taxon>
        <taxon>Stenosarchaea group</taxon>
        <taxon>Halobacteria</taxon>
        <taxon>Halobacteriales</taxon>
        <taxon>Haloferacaceae</taxon>
        <taxon>Halobellus</taxon>
    </lineage>
</organism>
<reference evidence="8 9" key="1">
    <citation type="submission" date="2020-08" db="EMBL/GenBank/DDBJ databases">
        <authorList>
            <person name="Seo M.-J."/>
        </authorList>
    </citation>
    <scope>NUCLEOTIDE SEQUENCE [LARGE SCALE GENOMIC DNA]</scope>
    <source>
        <strain evidence="8 9">MBLA0160</strain>
    </source>
</reference>
<dbReference type="NCBIfam" id="NF009067">
    <property type="entry name" value="PRK12402.1"/>
    <property type="match status" value="1"/>
</dbReference>
<evidence type="ECO:0000256" key="1">
    <source>
        <dbReference type="ARBA" id="ARBA00009668"/>
    </source>
</evidence>
<dbReference type="SUPFAM" id="SSF52540">
    <property type="entry name" value="P-loop containing nucleoside triphosphate hydrolases"/>
    <property type="match status" value="1"/>
</dbReference>
<dbReference type="InterPro" id="IPR027417">
    <property type="entry name" value="P-loop_NTPase"/>
</dbReference>
<sequence length="364" mass="40177">MDAPLWTETHAPSLSELPQSEVRERLSRTVEEPMNLVVRGPPGAGKTAAVRALAAAAHDDPDADLIEINVADFFDRTKKQIREDPRFSRFLQGQTEFSKQYRRGEGRNKYKRDWSKRDMISHIIQEMASYQPASGSYKTVLLDNAETIREDFQQTLRRVMERHHRSTQFVIATRQPSKLIPAIRSRCFPIPVRAPSTDETEAVLADVADAEGVDAEPLALNLIASKAGGDLRYAVLAAQYAAVEGDGEITASTAETALSDVGHDDALKDVLDDAAAGEIRDARKTLTSLLDDEGFGGQELLSELLRVADTYPEEFGERNIVRLHRLAGSVDLDLAEGNDPRLHLTHLLAAWAGGQSELDREVAV</sequence>